<dbReference type="Gramene" id="BGIOSGA019286-TA">
    <property type="protein sequence ID" value="BGIOSGA019286-PA"/>
    <property type="gene ID" value="BGIOSGA019286"/>
</dbReference>
<keyword evidence="3" id="KW-1185">Reference proteome</keyword>
<dbReference type="Proteomes" id="UP000007015">
    <property type="component" value="Chromosome 5"/>
</dbReference>
<proteinExistence type="predicted"/>
<accession>A2Y121</accession>
<dbReference type="EMBL" id="CM000130">
    <property type="protein sequence ID" value="EAY96781.1"/>
    <property type="molecule type" value="Genomic_DNA"/>
</dbReference>
<name>A2Y121_ORYSI</name>
<reference evidence="2 3" key="1">
    <citation type="journal article" date="2005" name="PLoS Biol.">
        <title>The genomes of Oryza sativa: a history of duplications.</title>
        <authorList>
            <person name="Yu J."/>
            <person name="Wang J."/>
            <person name="Lin W."/>
            <person name="Li S."/>
            <person name="Li H."/>
            <person name="Zhou J."/>
            <person name="Ni P."/>
            <person name="Dong W."/>
            <person name="Hu S."/>
            <person name="Zeng C."/>
            <person name="Zhang J."/>
            <person name="Zhang Y."/>
            <person name="Li R."/>
            <person name="Xu Z."/>
            <person name="Li S."/>
            <person name="Li X."/>
            <person name="Zheng H."/>
            <person name="Cong L."/>
            <person name="Lin L."/>
            <person name="Yin J."/>
            <person name="Geng J."/>
            <person name="Li G."/>
            <person name="Shi J."/>
            <person name="Liu J."/>
            <person name="Lv H."/>
            <person name="Li J."/>
            <person name="Wang J."/>
            <person name="Deng Y."/>
            <person name="Ran L."/>
            <person name="Shi X."/>
            <person name="Wang X."/>
            <person name="Wu Q."/>
            <person name="Li C."/>
            <person name="Ren X."/>
            <person name="Wang J."/>
            <person name="Wang X."/>
            <person name="Li D."/>
            <person name="Liu D."/>
            <person name="Zhang X."/>
            <person name="Ji Z."/>
            <person name="Zhao W."/>
            <person name="Sun Y."/>
            <person name="Zhang Z."/>
            <person name="Bao J."/>
            <person name="Han Y."/>
            <person name="Dong L."/>
            <person name="Ji J."/>
            <person name="Chen P."/>
            <person name="Wu S."/>
            <person name="Liu J."/>
            <person name="Xiao Y."/>
            <person name="Bu D."/>
            <person name="Tan J."/>
            <person name="Yang L."/>
            <person name="Ye C."/>
            <person name="Zhang J."/>
            <person name="Xu J."/>
            <person name="Zhou Y."/>
            <person name="Yu Y."/>
            <person name="Zhang B."/>
            <person name="Zhuang S."/>
            <person name="Wei H."/>
            <person name="Liu B."/>
            <person name="Lei M."/>
            <person name="Yu H."/>
            <person name="Li Y."/>
            <person name="Xu H."/>
            <person name="Wei S."/>
            <person name="He X."/>
            <person name="Fang L."/>
            <person name="Zhang Z."/>
            <person name="Zhang Y."/>
            <person name="Huang X."/>
            <person name="Su Z."/>
            <person name="Tong W."/>
            <person name="Li J."/>
            <person name="Tong Z."/>
            <person name="Li S."/>
            <person name="Ye J."/>
            <person name="Wang L."/>
            <person name="Fang L."/>
            <person name="Lei T."/>
            <person name="Chen C."/>
            <person name="Chen H."/>
            <person name="Xu Z."/>
            <person name="Li H."/>
            <person name="Huang H."/>
            <person name="Zhang F."/>
            <person name="Xu H."/>
            <person name="Li N."/>
            <person name="Zhao C."/>
            <person name="Li S."/>
            <person name="Dong L."/>
            <person name="Huang Y."/>
            <person name="Li L."/>
            <person name="Xi Y."/>
            <person name="Qi Q."/>
            <person name="Li W."/>
            <person name="Zhang B."/>
            <person name="Hu W."/>
            <person name="Zhang Y."/>
            <person name="Tian X."/>
            <person name="Jiao Y."/>
            <person name="Liang X."/>
            <person name="Jin J."/>
            <person name="Gao L."/>
            <person name="Zheng W."/>
            <person name="Hao B."/>
            <person name="Liu S."/>
            <person name="Wang W."/>
            <person name="Yuan L."/>
            <person name="Cao M."/>
            <person name="McDermott J."/>
            <person name="Samudrala R."/>
            <person name="Wang J."/>
            <person name="Wong G.K."/>
            <person name="Yang H."/>
        </authorList>
    </citation>
    <scope>NUCLEOTIDE SEQUENCE [LARGE SCALE GENOMIC DNA]</scope>
    <source>
        <strain evidence="3">cv. 93-11</strain>
    </source>
</reference>
<dbReference type="AlphaFoldDB" id="A2Y121"/>
<sequence length="200" mass="22271">MMLVVYGDFEGGAECFYKENAFSMMRTLRKRLDMDKIMTNIFNILGAPSEIADRKKTKEKFNFSVGFPTEMIFLSGIPVGWLTENINWRQEIVFQQQSKFCGASTLAMKPKRYLTAAFKLQAKVDLDDAGWCEGRRTAYLEAGSGAGEARVVGFGVPKLGMVGSATSEFRVSGSGAPESMVARTGHRKGEGRRRLVVDRR</sequence>
<evidence type="ECO:0000313" key="3">
    <source>
        <dbReference type="Proteomes" id="UP000007015"/>
    </source>
</evidence>
<protein>
    <submittedName>
        <fullName evidence="2">Uncharacterized protein</fullName>
    </submittedName>
</protein>
<evidence type="ECO:0000256" key="1">
    <source>
        <dbReference type="SAM" id="MobiDB-lite"/>
    </source>
</evidence>
<feature type="region of interest" description="Disordered" evidence="1">
    <location>
        <begin position="173"/>
        <end position="200"/>
    </location>
</feature>
<gene>
    <name evidence="2" type="ORF">OsI_18706</name>
</gene>
<dbReference type="HOGENOM" id="CLU_1368176_0_0_1"/>
<organism evidence="2 3">
    <name type="scientific">Oryza sativa subsp. indica</name>
    <name type="common">Rice</name>
    <dbReference type="NCBI Taxonomy" id="39946"/>
    <lineage>
        <taxon>Eukaryota</taxon>
        <taxon>Viridiplantae</taxon>
        <taxon>Streptophyta</taxon>
        <taxon>Embryophyta</taxon>
        <taxon>Tracheophyta</taxon>
        <taxon>Spermatophyta</taxon>
        <taxon>Magnoliopsida</taxon>
        <taxon>Liliopsida</taxon>
        <taxon>Poales</taxon>
        <taxon>Poaceae</taxon>
        <taxon>BOP clade</taxon>
        <taxon>Oryzoideae</taxon>
        <taxon>Oryzeae</taxon>
        <taxon>Oryzinae</taxon>
        <taxon>Oryza</taxon>
        <taxon>Oryza sativa</taxon>
    </lineage>
</organism>
<evidence type="ECO:0000313" key="2">
    <source>
        <dbReference type="EMBL" id="EAY96781.1"/>
    </source>
</evidence>